<keyword evidence="2" id="KW-1133">Transmembrane helix</keyword>
<dbReference type="EMBL" id="POTX01000029">
    <property type="protein sequence ID" value="PZF99077.1"/>
    <property type="molecule type" value="Genomic_DNA"/>
</dbReference>
<dbReference type="RefSeq" id="WP_111242391.1">
    <property type="nucleotide sequence ID" value="NZ_POTX01000029.1"/>
</dbReference>
<evidence type="ECO:0000313" key="3">
    <source>
        <dbReference type="EMBL" id="PZF99077.1"/>
    </source>
</evidence>
<gene>
    <name evidence="3" type="ORF">C1I93_06905</name>
</gene>
<evidence type="ECO:0000313" key="4">
    <source>
        <dbReference type="Proteomes" id="UP000248627"/>
    </source>
</evidence>
<dbReference type="AlphaFoldDB" id="A0A2W2DGY9"/>
<organism evidence="3 4">
    <name type="scientific">Micromonospora endophytica</name>
    <dbReference type="NCBI Taxonomy" id="515350"/>
    <lineage>
        <taxon>Bacteria</taxon>
        <taxon>Bacillati</taxon>
        <taxon>Actinomycetota</taxon>
        <taxon>Actinomycetes</taxon>
        <taxon>Micromonosporales</taxon>
        <taxon>Micromonosporaceae</taxon>
        <taxon>Micromonospora</taxon>
    </lineage>
</organism>
<feature type="region of interest" description="Disordered" evidence="1">
    <location>
        <begin position="234"/>
        <end position="260"/>
    </location>
</feature>
<keyword evidence="2" id="KW-0812">Transmembrane</keyword>
<proteinExistence type="predicted"/>
<feature type="compositionally biased region" description="Pro residues" evidence="1">
    <location>
        <begin position="242"/>
        <end position="257"/>
    </location>
</feature>
<keyword evidence="4" id="KW-1185">Reference proteome</keyword>
<evidence type="ECO:0000256" key="1">
    <source>
        <dbReference type="SAM" id="MobiDB-lite"/>
    </source>
</evidence>
<accession>A0A2W2DGY9</accession>
<feature type="transmembrane region" description="Helical" evidence="2">
    <location>
        <begin position="202"/>
        <end position="225"/>
    </location>
</feature>
<name>A0A2W2DGY9_9ACTN</name>
<comment type="caution">
    <text evidence="3">The sequence shown here is derived from an EMBL/GenBank/DDBJ whole genome shotgun (WGS) entry which is preliminary data.</text>
</comment>
<evidence type="ECO:0000256" key="2">
    <source>
        <dbReference type="SAM" id="Phobius"/>
    </source>
</evidence>
<dbReference type="OrthoDB" id="3406034at2"/>
<reference evidence="3 4" key="1">
    <citation type="submission" date="2018-01" db="EMBL/GenBank/DDBJ databases">
        <title>Draft genome sequence of Jishengella endophytica.</title>
        <authorList>
            <person name="Sahin N."/>
            <person name="Ay H."/>
            <person name="Saygin H."/>
        </authorList>
    </citation>
    <scope>NUCLEOTIDE SEQUENCE [LARGE SCALE GENOMIC DNA]</scope>
    <source>
        <strain evidence="3 4">DSM 45430</strain>
    </source>
</reference>
<protein>
    <submittedName>
        <fullName evidence="3">Uncharacterized protein</fullName>
    </submittedName>
</protein>
<sequence>MQPDGPYRYTHLLGGSSVGKAWAAIDQQGRFVTVAVLDATVAAAEGWREAFAGTVNSLAQTPGGLSFAYADFSATEPWVAYPAEAGAAPEKLFRALGVDYTPAPASGAPASGAPVSASPASGAPVSGHPHPISGSPISGTPISGTPISGTPASPVALGAPLTSSQYPSPASPPPTDTRSDDPFGSSVRRITPSAPPKRRTTLWLGVTALVLVLVAGAGGVVVWAGSDDVDEPAAPVASATVLPPPAPASPPQSPGIEPPEQGAWPDAWPRFTELDTVSTLAGLEGLNFPVKVPMEWECTLAGRADGFVKYNCGTPAAGGQALGGELIVRNCAQPCDERQQTAMRQAEDAWGLQWRRAGRHVAYAESSQLQIDGDRRYGLVFVAYWRGASTGQLDHQLVFRMTAPIDGAGRLRRVANYLRDVLLF</sequence>
<keyword evidence="2" id="KW-0472">Membrane</keyword>
<feature type="region of interest" description="Disordered" evidence="1">
    <location>
        <begin position="104"/>
        <end position="197"/>
    </location>
</feature>
<dbReference type="Proteomes" id="UP000248627">
    <property type="component" value="Unassembled WGS sequence"/>
</dbReference>
<feature type="compositionally biased region" description="Low complexity" evidence="1">
    <location>
        <begin position="104"/>
        <end position="151"/>
    </location>
</feature>